<dbReference type="InterPro" id="IPR023606">
    <property type="entry name" value="CoA-Trfase_III_dom_1_sf"/>
</dbReference>
<keyword evidence="3" id="KW-1185">Reference proteome</keyword>
<proteinExistence type="predicted"/>
<dbReference type="Proteomes" id="UP001169764">
    <property type="component" value="Unassembled WGS sequence"/>
</dbReference>
<protein>
    <submittedName>
        <fullName evidence="2">CaiB/BaiF CoA-transferase family protein</fullName>
    </submittedName>
</protein>
<dbReference type="InterPro" id="IPR050483">
    <property type="entry name" value="CoA-transferase_III_domain"/>
</dbReference>
<accession>A0ABT8Y6W1</accession>
<keyword evidence="1" id="KW-0808">Transferase</keyword>
<dbReference type="PANTHER" id="PTHR48207:SF3">
    <property type="entry name" value="SUCCINATE--HYDROXYMETHYLGLUTARATE COA-TRANSFERASE"/>
    <property type="match status" value="1"/>
</dbReference>
<dbReference type="Gene3D" id="3.40.50.10540">
    <property type="entry name" value="Crotonobetainyl-coa:carnitine coa-transferase, domain 1"/>
    <property type="match status" value="1"/>
</dbReference>
<sequence>MKREEVMIEMSSNDVVDTGLGNPEGQASAGDKRYPLSGITVIDLSHVYNGPYATFLMALGGATVIKVEPLHGETLRSRGDMGGADFSYAMLNSNKKPVTLNLKSEQGIKLLKELVSRADILVENFAPGVLDRLGIGPDVLQAVNPRLIFASSSGYGKTGPYKSYPAMDLVMQAMSGIIDSTGFPDQPPVKSGAALCDFLAGIHLYGAVMTALYEREHTGTARVLEVSMQDAAYCSLASNLGMLHARGDAAPPRTGNRHGGLGVSPYNVYPTTDGYVVINSPGDVHFRSILDVMERLDLADDPRFATRTDRVRNIDAVDDLVGAWTRQHTRQEIADWLLARKVPCSAVRHLSEVILDENMHARGSLQWVDHPELGRVVLPHSPFVFEGTGRRELEPSLPLGACNDEVFGTWLGHSAEELADWRASAAIL</sequence>
<gene>
    <name evidence="2" type="ORF">Q4F19_06650</name>
</gene>
<dbReference type="Pfam" id="PF02515">
    <property type="entry name" value="CoA_transf_3"/>
    <property type="match status" value="1"/>
</dbReference>
<dbReference type="InterPro" id="IPR044855">
    <property type="entry name" value="CoA-Trfase_III_dom3_sf"/>
</dbReference>
<dbReference type="EMBL" id="JAUOTP010000002">
    <property type="protein sequence ID" value="MDO6414055.1"/>
    <property type="molecule type" value="Genomic_DNA"/>
</dbReference>
<evidence type="ECO:0000313" key="3">
    <source>
        <dbReference type="Proteomes" id="UP001169764"/>
    </source>
</evidence>
<comment type="caution">
    <text evidence="2">The sequence shown here is derived from an EMBL/GenBank/DDBJ whole genome shotgun (WGS) entry which is preliminary data.</text>
</comment>
<name>A0ABT8Y6W1_9SPHN</name>
<evidence type="ECO:0000256" key="1">
    <source>
        <dbReference type="ARBA" id="ARBA00022679"/>
    </source>
</evidence>
<dbReference type="InterPro" id="IPR003673">
    <property type="entry name" value="CoA-Trfase_fam_III"/>
</dbReference>
<dbReference type="SUPFAM" id="SSF89796">
    <property type="entry name" value="CoA-transferase family III (CaiB/BaiF)"/>
    <property type="match status" value="1"/>
</dbReference>
<reference evidence="2" key="1">
    <citation type="submission" date="2023-07" db="EMBL/GenBank/DDBJ databases">
        <authorList>
            <person name="Kim M."/>
        </authorList>
    </citation>
    <scope>NUCLEOTIDE SEQUENCE</scope>
    <source>
        <strain evidence="2">BIUV-7</strain>
    </source>
</reference>
<dbReference type="Gene3D" id="3.30.1540.10">
    <property type="entry name" value="formyl-coa transferase, domain 3"/>
    <property type="match status" value="1"/>
</dbReference>
<organism evidence="2 3">
    <name type="scientific">Sphingomonas natans</name>
    <dbReference type="NCBI Taxonomy" id="3063330"/>
    <lineage>
        <taxon>Bacteria</taxon>
        <taxon>Pseudomonadati</taxon>
        <taxon>Pseudomonadota</taxon>
        <taxon>Alphaproteobacteria</taxon>
        <taxon>Sphingomonadales</taxon>
        <taxon>Sphingomonadaceae</taxon>
        <taxon>Sphingomonas</taxon>
    </lineage>
</organism>
<evidence type="ECO:0000313" key="2">
    <source>
        <dbReference type="EMBL" id="MDO6414055.1"/>
    </source>
</evidence>
<dbReference type="RefSeq" id="WP_303540905.1">
    <property type="nucleotide sequence ID" value="NZ_JAUOTP010000002.1"/>
</dbReference>
<dbReference type="PANTHER" id="PTHR48207">
    <property type="entry name" value="SUCCINATE--HYDROXYMETHYLGLUTARATE COA-TRANSFERASE"/>
    <property type="match status" value="1"/>
</dbReference>